<organism evidence="4 5">
    <name type="scientific">Hevea brasiliensis</name>
    <name type="common">Para rubber tree</name>
    <name type="synonym">Siphonia brasiliensis</name>
    <dbReference type="NCBI Taxonomy" id="3981"/>
    <lineage>
        <taxon>Eukaryota</taxon>
        <taxon>Viridiplantae</taxon>
        <taxon>Streptophyta</taxon>
        <taxon>Embryophyta</taxon>
        <taxon>Tracheophyta</taxon>
        <taxon>Spermatophyta</taxon>
        <taxon>Magnoliopsida</taxon>
        <taxon>eudicotyledons</taxon>
        <taxon>Gunneridae</taxon>
        <taxon>Pentapetalae</taxon>
        <taxon>rosids</taxon>
        <taxon>fabids</taxon>
        <taxon>Malpighiales</taxon>
        <taxon>Euphorbiaceae</taxon>
        <taxon>Crotonoideae</taxon>
        <taxon>Micrandreae</taxon>
        <taxon>Hevea</taxon>
    </lineage>
</organism>
<dbReference type="AlphaFoldDB" id="A0A6A6N2Q7"/>
<protein>
    <recommendedName>
        <fullName evidence="3">R13L1/DRL21-like LRR repeat region domain-containing protein</fullName>
    </recommendedName>
</protein>
<evidence type="ECO:0000259" key="3">
    <source>
        <dbReference type="Pfam" id="PF25019"/>
    </source>
</evidence>
<evidence type="ECO:0000313" key="5">
    <source>
        <dbReference type="Proteomes" id="UP000467840"/>
    </source>
</evidence>
<dbReference type="Proteomes" id="UP000467840">
    <property type="component" value="Chromosome 10"/>
</dbReference>
<dbReference type="Pfam" id="PF25019">
    <property type="entry name" value="LRR_R13L1-DRL21"/>
    <property type="match status" value="1"/>
</dbReference>
<evidence type="ECO:0000256" key="2">
    <source>
        <dbReference type="ARBA" id="ARBA00022821"/>
    </source>
</evidence>
<sequence length="592" mass="67235">MDKKYLDTLLLEWKYNITRADSLDRAVLDGLQPHRNLKKLSVMGYAGTTFPSWIGDSLFHNLEFLRLENCKKCASLPLLGLLPSLKELVVKGMSSIKRIDHEFCGESYLNTFPTLETLRFMNMPEWEDWNTSGLEFPCLQELAIEDCPKLSGKLPNHLPLLKKLVIENVSSLLFYFQVSQWSLCWKLKDAKSSFPDAMTYNSVYLEELRIERCNLLMSLGRGQLPPTLKRLMIKFCHNLQSLLYEAEDEDEESFSSCGNTFSLDLLSIEACPSLTLLSSRGGLPSSLKHLWISHCSELTSLSPSAKLPARLEYLQVWNCSGLTSLSSGDNLPASLKHLEIWYCSRLESIAERFDNNASLERISIRNCDNLKSLPSNLHKLINLHYISLSGWPSLVSFQWQVLPATYSEEHQVEREKKFEGLLDGIHELTSLHALLLNNCPGIVSFPEGGLPTNLTSLYICHLKICKPLFEWGLHRLTSLTELHILECSDVVSFPDDEIAMMLPTSLTHLSLGEFANLGYLSTKGFENLASLEYLCVYDCPKLAFLPKNGLPSSLMKLYINNCPLLKERCQNGNRPEWFKIANIPHIKMDNRS</sequence>
<dbReference type="InterPro" id="IPR056789">
    <property type="entry name" value="LRR_R13L1-DRL21"/>
</dbReference>
<keyword evidence="2" id="KW-0611">Plant defense</keyword>
<proteinExistence type="predicted"/>
<dbReference type="EMBL" id="JAAGAX010000003">
    <property type="protein sequence ID" value="KAF2318419.1"/>
    <property type="molecule type" value="Genomic_DNA"/>
</dbReference>
<gene>
    <name evidence="4" type="ORF">GH714_007095</name>
</gene>
<dbReference type="SUPFAM" id="SSF52058">
    <property type="entry name" value="L domain-like"/>
    <property type="match status" value="2"/>
</dbReference>
<dbReference type="Gene3D" id="3.80.10.10">
    <property type="entry name" value="Ribonuclease Inhibitor"/>
    <property type="match status" value="4"/>
</dbReference>
<dbReference type="PANTHER" id="PTHR36766">
    <property type="entry name" value="PLANT BROAD-SPECTRUM MILDEW RESISTANCE PROTEIN RPW8"/>
    <property type="match status" value="1"/>
</dbReference>
<keyword evidence="5" id="KW-1185">Reference proteome</keyword>
<dbReference type="InterPro" id="IPR032675">
    <property type="entry name" value="LRR_dom_sf"/>
</dbReference>
<reference evidence="4 5" key="1">
    <citation type="journal article" date="2020" name="Mol. Plant">
        <title>The Chromosome-Based Rubber Tree Genome Provides New Insights into Spurge Genome Evolution and Rubber Biosynthesis.</title>
        <authorList>
            <person name="Liu J."/>
            <person name="Shi C."/>
            <person name="Shi C.C."/>
            <person name="Li W."/>
            <person name="Zhang Q.J."/>
            <person name="Zhang Y."/>
            <person name="Li K."/>
            <person name="Lu H.F."/>
            <person name="Shi C."/>
            <person name="Zhu S.T."/>
            <person name="Xiao Z.Y."/>
            <person name="Nan H."/>
            <person name="Yue Y."/>
            <person name="Zhu X.G."/>
            <person name="Wu Y."/>
            <person name="Hong X.N."/>
            <person name="Fan G.Y."/>
            <person name="Tong Y."/>
            <person name="Zhang D."/>
            <person name="Mao C.L."/>
            <person name="Liu Y.L."/>
            <person name="Hao S.J."/>
            <person name="Liu W.Q."/>
            <person name="Lv M.Q."/>
            <person name="Zhang H.B."/>
            <person name="Liu Y."/>
            <person name="Hu-Tang G.R."/>
            <person name="Wang J.P."/>
            <person name="Wang J.H."/>
            <person name="Sun Y.H."/>
            <person name="Ni S.B."/>
            <person name="Chen W.B."/>
            <person name="Zhang X.C."/>
            <person name="Jiao Y.N."/>
            <person name="Eichler E.E."/>
            <person name="Li G.H."/>
            <person name="Liu X."/>
            <person name="Gao L.Z."/>
        </authorList>
    </citation>
    <scope>NUCLEOTIDE SEQUENCE [LARGE SCALE GENOMIC DNA]</scope>
    <source>
        <strain evidence="5">cv. GT1</strain>
        <tissue evidence="4">Leaf</tissue>
    </source>
</reference>
<evidence type="ECO:0000256" key="1">
    <source>
        <dbReference type="ARBA" id="ARBA00022614"/>
    </source>
</evidence>
<evidence type="ECO:0000313" key="4">
    <source>
        <dbReference type="EMBL" id="KAF2318419.1"/>
    </source>
</evidence>
<feature type="domain" description="R13L1/DRL21-like LRR repeat region" evidence="3">
    <location>
        <begin position="2"/>
        <end position="93"/>
    </location>
</feature>
<dbReference type="PANTHER" id="PTHR36766:SF40">
    <property type="entry name" value="DISEASE RESISTANCE PROTEIN RGA3"/>
    <property type="match status" value="1"/>
</dbReference>
<accession>A0A6A6N2Q7</accession>
<comment type="caution">
    <text evidence="4">The sequence shown here is derived from an EMBL/GenBank/DDBJ whole genome shotgun (WGS) entry which is preliminary data.</text>
</comment>
<dbReference type="GO" id="GO:0006952">
    <property type="term" value="P:defense response"/>
    <property type="evidence" value="ECO:0007669"/>
    <property type="project" value="UniProtKB-KW"/>
</dbReference>
<name>A0A6A6N2Q7_HEVBR</name>
<keyword evidence="1" id="KW-0433">Leucine-rich repeat</keyword>